<evidence type="ECO:0000256" key="1">
    <source>
        <dbReference type="ARBA" id="ARBA00023015"/>
    </source>
</evidence>
<gene>
    <name evidence="6" type="ORF">GVT53_14555</name>
</gene>
<accession>A0A6G7J4P2</accession>
<evidence type="ECO:0000256" key="2">
    <source>
        <dbReference type="ARBA" id="ARBA00023125"/>
    </source>
</evidence>
<dbReference type="Gene3D" id="1.10.10.60">
    <property type="entry name" value="Homeodomain-like"/>
    <property type="match status" value="2"/>
</dbReference>
<feature type="domain" description="HTH araC/xylS-type" evidence="5">
    <location>
        <begin position="396"/>
        <end position="502"/>
    </location>
</feature>
<dbReference type="SUPFAM" id="SSF46689">
    <property type="entry name" value="Homeodomain-like"/>
    <property type="match status" value="1"/>
</dbReference>
<protein>
    <submittedName>
        <fullName evidence="6">Helix-turn-helix domain-containing protein</fullName>
    </submittedName>
</protein>
<keyword evidence="4" id="KW-0812">Transmembrane</keyword>
<keyword evidence="1" id="KW-0805">Transcription regulation</keyword>
<dbReference type="GO" id="GO:0003700">
    <property type="term" value="F:DNA-binding transcription factor activity"/>
    <property type="evidence" value="ECO:0007669"/>
    <property type="project" value="InterPro"/>
</dbReference>
<evidence type="ECO:0000256" key="3">
    <source>
        <dbReference type="ARBA" id="ARBA00023163"/>
    </source>
</evidence>
<proteinExistence type="predicted"/>
<dbReference type="SMART" id="SM00342">
    <property type="entry name" value="HTH_ARAC"/>
    <property type="match status" value="1"/>
</dbReference>
<feature type="transmembrane region" description="Helical" evidence="4">
    <location>
        <begin position="319"/>
        <end position="338"/>
    </location>
</feature>
<sequence length="506" mass="58532">MRQSTNYIVLLLLWLNVTFAHSLTVNSGYGGFPAPTSETFKDSLDWADYYFNIHRFEEAVPLYKKNLDATNKEDKIHILKKLALSKAALNEPEASIDYIYDYFHIDFQPTFLLHEDFDGIRQNEEFSKLSGTVLPKINAWSIFYFFVSLIGFYVTFMLIINKKIDKQARNLIATFVFIHSLFILNICINQTNYVFEFPHTYLMSTWSSFLYGPLLYLYFKRVSKSSDLNKTDLWHLLPTVILTIYLIFTVYGFSGTEKINQMLQRLEEGLNPGDSTKLLLVVAFKSLSLAVYALFVHLILGKNKSELSKKTRTWQKNIYLIHVSYVVVYLIYGVYIVTGNNSGILYHAPIVLLSTMVLYVGYAANVQPDVFSGRYAYTNPLFPKYVKSGLTDSLSQELKQQLSDLFHNEKLYRKSDINLDMVAEKLDTTRHNASQLINEHFNMSFREFVNSHRIQEAKELLAQENELNIIDVAYEVGYNNKVSFNKAFKKDTHLTPSEYLNALKQG</sequence>
<keyword evidence="3" id="KW-0804">Transcription</keyword>
<dbReference type="PANTHER" id="PTHR43280">
    <property type="entry name" value="ARAC-FAMILY TRANSCRIPTIONAL REGULATOR"/>
    <property type="match status" value="1"/>
</dbReference>
<dbReference type="GO" id="GO:0043565">
    <property type="term" value="F:sequence-specific DNA binding"/>
    <property type="evidence" value="ECO:0007669"/>
    <property type="project" value="InterPro"/>
</dbReference>
<reference evidence="6 7" key="1">
    <citation type="submission" date="2020-02" db="EMBL/GenBank/DDBJ databases">
        <title>Complete genome of Muricauda sp. 501str8.</title>
        <authorList>
            <person name="Dong B."/>
            <person name="Zhu S."/>
            <person name="Yang J."/>
            <person name="Chen J."/>
        </authorList>
    </citation>
    <scope>NUCLEOTIDE SEQUENCE [LARGE SCALE GENOMIC DNA]</scope>
    <source>
        <strain evidence="6 7">501str8</strain>
    </source>
</reference>
<dbReference type="RefSeq" id="WP_166249228.1">
    <property type="nucleotide sequence ID" value="NZ_CP049616.1"/>
</dbReference>
<organism evidence="6 7">
    <name type="scientific">Flagellimonas oceani</name>
    <dbReference type="NCBI Taxonomy" id="2698672"/>
    <lineage>
        <taxon>Bacteria</taxon>
        <taxon>Pseudomonadati</taxon>
        <taxon>Bacteroidota</taxon>
        <taxon>Flavobacteriia</taxon>
        <taxon>Flavobacteriales</taxon>
        <taxon>Flavobacteriaceae</taxon>
        <taxon>Flagellimonas</taxon>
    </lineage>
</organism>
<dbReference type="InterPro" id="IPR018060">
    <property type="entry name" value="HTH_AraC"/>
</dbReference>
<feature type="transmembrane region" description="Helical" evidence="4">
    <location>
        <begin position="278"/>
        <end position="299"/>
    </location>
</feature>
<feature type="transmembrane region" description="Helical" evidence="4">
    <location>
        <begin position="171"/>
        <end position="195"/>
    </location>
</feature>
<dbReference type="PANTHER" id="PTHR43280:SF29">
    <property type="entry name" value="ARAC-FAMILY TRANSCRIPTIONAL REGULATOR"/>
    <property type="match status" value="1"/>
</dbReference>
<dbReference type="Proteomes" id="UP000502928">
    <property type="component" value="Chromosome"/>
</dbReference>
<keyword evidence="7" id="KW-1185">Reference proteome</keyword>
<dbReference type="AlphaFoldDB" id="A0A6G7J4P2"/>
<evidence type="ECO:0000259" key="5">
    <source>
        <dbReference type="PROSITE" id="PS01124"/>
    </source>
</evidence>
<evidence type="ECO:0000313" key="7">
    <source>
        <dbReference type="Proteomes" id="UP000502928"/>
    </source>
</evidence>
<evidence type="ECO:0000313" key="6">
    <source>
        <dbReference type="EMBL" id="QII45843.1"/>
    </source>
</evidence>
<dbReference type="Pfam" id="PF12833">
    <property type="entry name" value="HTH_18"/>
    <property type="match status" value="1"/>
</dbReference>
<dbReference type="KEGG" id="mut:GVT53_14555"/>
<evidence type="ECO:0000256" key="4">
    <source>
        <dbReference type="SAM" id="Phobius"/>
    </source>
</evidence>
<feature type="transmembrane region" description="Helical" evidence="4">
    <location>
        <begin position="137"/>
        <end position="159"/>
    </location>
</feature>
<dbReference type="InterPro" id="IPR009057">
    <property type="entry name" value="Homeodomain-like_sf"/>
</dbReference>
<keyword evidence="4" id="KW-0472">Membrane</keyword>
<dbReference type="EMBL" id="CP049616">
    <property type="protein sequence ID" value="QII45843.1"/>
    <property type="molecule type" value="Genomic_DNA"/>
</dbReference>
<feature type="transmembrane region" description="Helical" evidence="4">
    <location>
        <begin position="344"/>
        <end position="364"/>
    </location>
</feature>
<keyword evidence="4" id="KW-1133">Transmembrane helix</keyword>
<feature type="transmembrane region" description="Helical" evidence="4">
    <location>
        <begin position="231"/>
        <end position="253"/>
    </location>
</feature>
<dbReference type="PROSITE" id="PS01124">
    <property type="entry name" value="HTH_ARAC_FAMILY_2"/>
    <property type="match status" value="1"/>
</dbReference>
<feature type="transmembrane region" description="Helical" evidence="4">
    <location>
        <begin position="201"/>
        <end position="219"/>
    </location>
</feature>
<name>A0A6G7J4P2_9FLAO</name>
<keyword evidence="2" id="KW-0238">DNA-binding</keyword>